<dbReference type="PANTHER" id="PTHR47751">
    <property type="entry name" value="SUPERFAMILY HYDROLASE, PUTATIVE (AFU_ORTHOLOGUE AFUA_2G16580)-RELATED"/>
    <property type="match status" value="1"/>
</dbReference>
<comment type="caution">
    <text evidence="2">The sequence shown here is derived from an EMBL/GenBank/DDBJ whole genome shotgun (WGS) entry which is preliminary data.</text>
</comment>
<dbReference type="InterPro" id="IPR000383">
    <property type="entry name" value="Xaa-Pro-like_dom"/>
</dbReference>
<accession>A0A828U980</accession>
<reference evidence="2 3" key="1">
    <citation type="journal article" date="2012" name="J. Bacteriol.">
        <title>Draft Genome Sequences of the Diarrheagenic Escherichia coli Collection.</title>
        <authorList>
            <person name="Hazen T.H."/>
            <person name="Sahl J.W."/>
            <person name="Redman J.C."/>
            <person name="Morris C.R."/>
            <person name="Daugherty S.C."/>
            <person name="Chibucos M.C."/>
            <person name="Sengamalay N.A."/>
            <person name="Fraser-Liggett C.M."/>
            <person name="Steinsland H."/>
            <person name="Whittam T.S."/>
            <person name="Whittam B."/>
            <person name="Manning S.D."/>
            <person name="Rasko D.A."/>
        </authorList>
    </citation>
    <scope>NUCLEOTIDE SEQUENCE [LARGE SCALE GENOMIC DNA]</scope>
    <source>
        <strain evidence="2 3">DEC2D</strain>
    </source>
</reference>
<evidence type="ECO:0000313" key="2">
    <source>
        <dbReference type="EMBL" id="EHU46599.1"/>
    </source>
</evidence>
<dbReference type="SUPFAM" id="SSF53187">
    <property type="entry name" value="Zn-dependent exopeptidases"/>
    <property type="match status" value="1"/>
</dbReference>
<sequence length="371" mass="40891">MMNNKVSFTNSNNPTISLSAVIYFPPKFDETRQYPAIVVSHPGGGVKEQTAGTYAEKLAEKGFVTIAYDASYQGESGGEPRQLENPYIRTEDVSAVIDYLTTLSYVDNTRIGAMGICAGAGYTANAAIQDRRIKAIGTVSAVNIGSMFRNGWENNVKSIDALPYVDAGSNARTSDISSGEYATMPLAPMKESDAPNEELRQAWEYYHTPRAQYPTAPGYATLRSLNQIITYDAYHMAEVYLTQPIQIVAGSQAGSKWMSDDLYDRASSQDKRYHIVEGANWVVSFHDPLACIEDPRHSELGEWLAQAFELPLVTSVGYETPGSFGSWCADLNLHCITAEFPPISSDEASEKYLFAMANLLRWHPKDAIRPS</sequence>
<dbReference type="InterPro" id="IPR051411">
    <property type="entry name" value="Polyketide_trans_af380"/>
</dbReference>
<dbReference type="AlphaFoldDB" id="A0A828U980"/>
<dbReference type="NCBIfam" id="NF007897">
    <property type="entry name" value="PRK10602.1"/>
    <property type="match status" value="1"/>
</dbReference>
<protein>
    <submittedName>
        <fullName evidence="2">Putative hydrolase domain protein</fullName>
    </submittedName>
</protein>
<dbReference type="InterPro" id="IPR029058">
    <property type="entry name" value="AB_hydrolase_fold"/>
</dbReference>
<dbReference type="Proteomes" id="UP000005272">
    <property type="component" value="Unassembled WGS sequence"/>
</dbReference>
<dbReference type="Pfam" id="PF02129">
    <property type="entry name" value="Peptidase_S15"/>
    <property type="match status" value="1"/>
</dbReference>
<dbReference type="Gene3D" id="3.40.50.1820">
    <property type="entry name" value="alpha/beta hydrolase"/>
    <property type="match status" value="1"/>
</dbReference>
<dbReference type="Gene3D" id="1.10.10.800">
    <property type="match status" value="1"/>
</dbReference>
<evidence type="ECO:0000259" key="1">
    <source>
        <dbReference type="Pfam" id="PF02129"/>
    </source>
</evidence>
<name>A0A828U980_ECOLX</name>
<dbReference type="GO" id="GO:0016787">
    <property type="term" value="F:hydrolase activity"/>
    <property type="evidence" value="ECO:0007669"/>
    <property type="project" value="UniProtKB-KW"/>
</dbReference>
<feature type="domain" description="Xaa-Pro dipeptidyl-peptidase-like" evidence="1">
    <location>
        <begin position="17"/>
        <end position="157"/>
    </location>
</feature>
<gene>
    <name evidence="2" type="primary">ycjY</name>
    <name evidence="2" type="ORF">ECDEC2D_1561</name>
</gene>
<organism evidence="2 3">
    <name type="scientific">Escherichia coli DEC2D</name>
    <dbReference type="NCBI Taxonomy" id="868141"/>
    <lineage>
        <taxon>Bacteria</taxon>
        <taxon>Pseudomonadati</taxon>
        <taxon>Pseudomonadota</taxon>
        <taxon>Gammaproteobacteria</taxon>
        <taxon>Enterobacterales</taxon>
        <taxon>Enterobacteriaceae</taxon>
        <taxon>Escherichia</taxon>
    </lineage>
</organism>
<evidence type="ECO:0000313" key="3">
    <source>
        <dbReference type="Proteomes" id="UP000005272"/>
    </source>
</evidence>
<proteinExistence type="predicted"/>
<dbReference type="SUPFAM" id="SSF53474">
    <property type="entry name" value="alpha/beta-Hydrolases"/>
    <property type="match status" value="1"/>
</dbReference>
<keyword evidence="2" id="KW-0378">Hydrolase</keyword>
<dbReference type="EMBL" id="AIFC01000017">
    <property type="protein sequence ID" value="EHU46599.1"/>
    <property type="molecule type" value="Genomic_DNA"/>
</dbReference>
<dbReference type="PANTHER" id="PTHR47751:SF1">
    <property type="entry name" value="SUPERFAMILY HYDROLASE, PUTATIVE (AFU_ORTHOLOGUE AFUA_2G16580)-RELATED"/>
    <property type="match status" value="1"/>
</dbReference>